<dbReference type="GeneTree" id="ENSGT00940000162719"/>
<dbReference type="PhylomeDB" id="A0A0R4J0T2"/>
<dbReference type="PANTHER" id="PTHR47647:SF2">
    <property type="entry name" value="C-TYPE LECTIN DOMAIN FAMILY 12 MEMBER A"/>
    <property type="match status" value="1"/>
</dbReference>
<keyword evidence="2" id="KW-1003">Cell membrane</keyword>
<dbReference type="AlphaFoldDB" id="A0A0R4J0T2"/>
<dbReference type="ProteomicsDB" id="344696"/>
<dbReference type="Antibodypedia" id="11635">
    <property type="antibodies" value="430 antibodies from 33 providers"/>
</dbReference>
<dbReference type="CDD" id="cd03593">
    <property type="entry name" value="CLECT_NK_receptors_like"/>
    <property type="match status" value="1"/>
</dbReference>
<dbReference type="InterPro" id="IPR016186">
    <property type="entry name" value="C-type_lectin-like/link_sf"/>
</dbReference>
<evidence type="ECO:0000256" key="9">
    <source>
        <dbReference type="ARBA" id="ARBA00023157"/>
    </source>
</evidence>
<dbReference type="GO" id="GO:1902564">
    <property type="term" value="P:negative regulation of neutrophil activation"/>
    <property type="evidence" value="ECO:0007669"/>
    <property type="project" value="UniProtKB-ARBA"/>
</dbReference>
<keyword evidence="8 16" id="KW-0472">Membrane</keyword>
<dbReference type="GeneID" id="232413"/>
<dbReference type="InterPro" id="IPR016187">
    <property type="entry name" value="CTDL_fold"/>
</dbReference>
<dbReference type="Bgee" id="ENSMUSG00000053063">
    <property type="expression patterns" value="Expressed in granulocyte and 55 other cell types or tissues"/>
</dbReference>
<dbReference type="Proteomes" id="UP000000589">
    <property type="component" value="Chromosome 6"/>
</dbReference>
<dbReference type="Gene3D" id="3.10.100.10">
    <property type="entry name" value="Mannose-Binding Protein A, subunit A"/>
    <property type="match status" value="1"/>
</dbReference>
<keyword evidence="6" id="KW-0735">Signal-anchor</keyword>
<name>A0A0R4J0T2_MOUSE</name>
<dbReference type="jPOST" id="A0A0R4J0T2"/>
<dbReference type="VEuPathDB" id="HostDB:ENSMUSG00000053063"/>
<dbReference type="FunFam" id="3.10.100.10:FF:000245">
    <property type="match status" value="1"/>
</dbReference>
<evidence type="ECO:0000313" key="20">
    <source>
        <dbReference type="Proteomes" id="UP000000589"/>
    </source>
</evidence>
<dbReference type="GO" id="GO:0004888">
    <property type="term" value="F:transmembrane signaling receptor activity"/>
    <property type="evidence" value="ECO:0007669"/>
    <property type="project" value="UniProtKB-ARBA"/>
</dbReference>
<evidence type="ECO:0000256" key="3">
    <source>
        <dbReference type="ARBA" id="ARBA00022553"/>
    </source>
</evidence>
<dbReference type="OMA" id="TWMWHED"/>
<evidence type="ECO:0000256" key="14">
    <source>
        <dbReference type="ARBA" id="ARBA00075347"/>
    </source>
</evidence>
<dbReference type="InterPro" id="IPR042916">
    <property type="entry name" value="CLEC12A/B"/>
</dbReference>
<reference evidence="18" key="4">
    <citation type="submission" date="2025-09" db="UniProtKB">
        <authorList>
            <consortium name="Ensembl"/>
        </authorList>
    </citation>
    <scope>IDENTIFICATION</scope>
    <source>
        <strain evidence="18">C57BL/6J</strain>
    </source>
</reference>
<dbReference type="SUPFAM" id="SSF56436">
    <property type="entry name" value="C-type lectin-like"/>
    <property type="match status" value="1"/>
</dbReference>
<dbReference type="CTD" id="160364"/>
<reference evidence="18" key="3">
    <citation type="submission" date="2025-08" db="UniProtKB">
        <authorList>
            <consortium name="Ensembl"/>
        </authorList>
    </citation>
    <scope>IDENTIFICATION</scope>
    <source>
        <strain evidence="18">C57BL/6J</strain>
    </source>
</reference>
<gene>
    <name evidence="18 19" type="primary">Clec12a</name>
</gene>
<feature type="transmembrane region" description="Helical" evidence="16">
    <location>
        <begin position="43"/>
        <end position="65"/>
    </location>
</feature>
<reference evidence="18 20" key="2">
    <citation type="journal article" date="2011" name="PLoS Biol.">
        <title>Modernizing reference genome assemblies.</title>
        <authorList>
            <person name="Church D.M."/>
            <person name="Schneider V.A."/>
            <person name="Graves T."/>
            <person name="Auger K."/>
            <person name="Cunningham F."/>
            <person name="Bouk N."/>
            <person name="Chen H.C."/>
            <person name="Agarwala R."/>
            <person name="McLaren W.M."/>
            <person name="Ritchie G.R."/>
            <person name="Albracht D."/>
            <person name="Kremitzki M."/>
            <person name="Rock S."/>
            <person name="Kotkiewicz H."/>
            <person name="Kremitzki C."/>
            <person name="Wollam A."/>
            <person name="Trani L."/>
            <person name="Fulton L."/>
            <person name="Fulton R."/>
            <person name="Matthews L."/>
            <person name="Whitehead S."/>
            <person name="Chow W."/>
            <person name="Torrance J."/>
            <person name="Dunn M."/>
            <person name="Harden G."/>
            <person name="Threadgold G."/>
            <person name="Wood J."/>
            <person name="Collins J."/>
            <person name="Heath P."/>
            <person name="Griffiths G."/>
            <person name="Pelan S."/>
            <person name="Grafham D."/>
            <person name="Eichler E.E."/>
            <person name="Weinstock G."/>
            <person name="Mardis E.R."/>
            <person name="Wilson R.K."/>
            <person name="Howe K."/>
            <person name="Flicek P."/>
            <person name="Hubbard T."/>
        </authorList>
    </citation>
    <scope>NUCLEOTIDE SEQUENCE [LARGE SCALE GENOMIC DNA]</scope>
    <source>
        <strain evidence="18 20">C57BL/6J</strain>
    </source>
</reference>
<organism evidence="18 20">
    <name type="scientific">Mus musculus</name>
    <name type="common">Mouse</name>
    <dbReference type="NCBI Taxonomy" id="10090"/>
    <lineage>
        <taxon>Eukaryota</taxon>
        <taxon>Metazoa</taxon>
        <taxon>Chordata</taxon>
        <taxon>Craniata</taxon>
        <taxon>Vertebrata</taxon>
        <taxon>Euteleostomi</taxon>
        <taxon>Mammalia</taxon>
        <taxon>Eutheria</taxon>
        <taxon>Euarchontoglires</taxon>
        <taxon>Glires</taxon>
        <taxon>Rodentia</taxon>
        <taxon>Myomorpha</taxon>
        <taxon>Muroidea</taxon>
        <taxon>Muridae</taxon>
        <taxon>Murinae</taxon>
        <taxon>Mus</taxon>
        <taxon>Mus</taxon>
    </lineage>
</organism>
<evidence type="ECO:0000256" key="10">
    <source>
        <dbReference type="ARBA" id="ARBA00023170"/>
    </source>
</evidence>
<keyword evidence="11" id="KW-0325">Glycoprotein</keyword>
<evidence type="ECO:0000256" key="2">
    <source>
        <dbReference type="ARBA" id="ARBA00022475"/>
    </source>
</evidence>
<keyword evidence="20" id="KW-1185">Reference proteome</keyword>
<protein>
    <recommendedName>
        <fullName evidence="13">C-type lectin domain family 12 member A</fullName>
    </recommendedName>
    <alternativeName>
        <fullName evidence="14">Killer cell C-type lectin-like receptor L1</fullName>
    </alternativeName>
    <alternativeName>
        <fullName evidence="15">Myeloid inhibitory C-type lectin-like receptor</fullName>
    </alternativeName>
</protein>
<evidence type="ECO:0000256" key="16">
    <source>
        <dbReference type="SAM" id="Phobius"/>
    </source>
</evidence>
<keyword evidence="7 16" id="KW-1133">Transmembrane helix</keyword>
<dbReference type="OrthoDB" id="10059571at2759"/>
<dbReference type="GO" id="GO:2001199">
    <property type="term" value="P:negative regulation of dendritic cell differentiation"/>
    <property type="evidence" value="ECO:0007669"/>
    <property type="project" value="UniProtKB-ARBA"/>
</dbReference>
<accession>A0A0R4J0T2</accession>
<evidence type="ECO:0000256" key="1">
    <source>
        <dbReference type="ARBA" id="ARBA00004401"/>
    </source>
</evidence>
<comment type="subunit">
    <text evidence="12">Homodimer; disulfide-linked. Interacts (when the ITIM motif is phosphorylated) with PTPN6 and PTPN11.</text>
</comment>
<keyword evidence="9" id="KW-1015">Disulfide bond</keyword>
<dbReference type="GO" id="GO:0005886">
    <property type="term" value="C:plasma membrane"/>
    <property type="evidence" value="ECO:0007669"/>
    <property type="project" value="UniProtKB-SubCell"/>
</dbReference>
<keyword evidence="10" id="KW-0675">Receptor</keyword>
<dbReference type="GO" id="GO:0038187">
    <property type="term" value="F:pattern recognition receptor activity"/>
    <property type="evidence" value="ECO:0007669"/>
    <property type="project" value="UniProtKB-ARBA"/>
</dbReference>
<dbReference type="Pfam" id="PF00059">
    <property type="entry name" value="Lectin_C"/>
    <property type="match status" value="1"/>
</dbReference>
<proteinExistence type="evidence at protein level"/>
<comment type="subcellular location">
    <subcellularLocation>
        <location evidence="1">Cell membrane</location>
        <topology evidence="1">Single-pass type II membrane protein</topology>
    </subcellularLocation>
</comment>
<evidence type="ECO:0000256" key="13">
    <source>
        <dbReference type="ARBA" id="ARBA00067133"/>
    </source>
</evidence>
<keyword evidence="5" id="KW-0430">Lectin</keyword>
<dbReference type="MGI" id="MGI:3040968">
    <property type="gene designation" value="Clec12a"/>
</dbReference>
<dbReference type="KEGG" id="mmu:232413"/>
<evidence type="ECO:0000313" key="18">
    <source>
        <dbReference type="Ensembl" id="ENSMUSP00000063627.5"/>
    </source>
</evidence>
<evidence type="ECO:0000256" key="12">
    <source>
        <dbReference type="ARBA" id="ARBA00062862"/>
    </source>
</evidence>
<sequence length="267" mass="30697">MSEEIVYANLKIQDPDKKEETQKSDKCGGKVSADASHSQQKTVLILILLCLLLFIGMGVLGGIFYTTLATEMIKSNQLQRAKEELQENVSLQLKHNLNSSKKIKNLSAMLQSTATQLCRELYSKEPEHKCKPCPKGSEWYKDSCYSQLNQYGTWQESVMACSARNASLLKVKNKDVLEFIKYKKLRYFWLALLPRKDRTQYPLSEKMFLSEESERSTDDIDKKYCGYIDRVNVYYTYCTDENNIICEETASKVQLESVLNGLPEDSR</sequence>
<dbReference type="SMR" id="A0A0R4J0T2"/>
<evidence type="ECO:0000256" key="8">
    <source>
        <dbReference type="ARBA" id="ARBA00023136"/>
    </source>
</evidence>
<dbReference type="RefSeq" id="NP_808354.1">
    <property type="nucleotide sequence ID" value="NM_177686.4"/>
</dbReference>
<evidence type="ECO:0000256" key="11">
    <source>
        <dbReference type="ARBA" id="ARBA00023180"/>
    </source>
</evidence>
<dbReference type="GO" id="GO:0032815">
    <property type="term" value="P:negative regulation of natural killer cell activation"/>
    <property type="evidence" value="ECO:0007669"/>
    <property type="project" value="UniProtKB-ARBA"/>
</dbReference>
<dbReference type="ExpressionAtlas" id="A0A0R4J0T2">
    <property type="expression patterns" value="baseline and differential"/>
</dbReference>
<keyword evidence="4 16" id="KW-0812">Transmembrane</keyword>
<dbReference type="PANTHER" id="PTHR47647">
    <property type="entry name" value="C-TYPE LECTIN DOMAIN FAMILY 12 MEMBER B"/>
    <property type="match status" value="1"/>
</dbReference>
<evidence type="ECO:0000256" key="7">
    <source>
        <dbReference type="ARBA" id="ARBA00022989"/>
    </source>
</evidence>
<dbReference type="SMART" id="SM00034">
    <property type="entry name" value="CLECT"/>
    <property type="match status" value="1"/>
</dbReference>
<evidence type="ECO:0000256" key="5">
    <source>
        <dbReference type="ARBA" id="ARBA00022734"/>
    </source>
</evidence>
<dbReference type="GO" id="GO:0030246">
    <property type="term" value="F:carbohydrate binding"/>
    <property type="evidence" value="ECO:0007669"/>
    <property type="project" value="UniProtKB-KW"/>
</dbReference>
<dbReference type="GO" id="GO:0030545">
    <property type="term" value="F:signaling receptor regulator activity"/>
    <property type="evidence" value="ECO:0007669"/>
    <property type="project" value="InterPro"/>
</dbReference>
<dbReference type="InterPro" id="IPR033992">
    <property type="entry name" value="NKR-like_CTLD"/>
</dbReference>
<evidence type="ECO:0007829" key="21">
    <source>
        <dbReference type="ProteomicsDB" id="A0A0R4J0T2"/>
    </source>
</evidence>
<evidence type="ECO:0000259" key="17">
    <source>
        <dbReference type="SMART" id="SM00034"/>
    </source>
</evidence>
<evidence type="ECO:0000256" key="15">
    <source>
        <dbReference type="ARBA" id="ARBA00082111"/>
    </source>
</evidence>
<feature type="domain" description="C-type lectin" evidence="17">
    <location>
        <begin position="133"/>
        <end position="247"/>
    </location>
</feature>
<evidence type="ECO:0000256" key="6">
    <source>
        <dbReference type="ARBA" id="ARBA00022968"/>
    </source>
</evidence>
<dbReference type="InterPro" id="IPR001304">
    <property type="entry name" value="C-type_lectin-like"/>
</dbReference>
<dbReference type="AGR" id="MGI:3040968"/>
<reference evidence="18 20" key="1">
    <citation type="journal article" date="2009" name="PLoS Biol.">
        <title>Lineage-specific biology revealed by a finished genome assembly of the mouse.</title>
        <authorList>
            <consortium name="Mouse Genome Sequencing Consortium"/>
            <person name="Church D.M."/>
            <person name="Goodstadt L."/>
            <person name="Hillier L.W."/>
            <person name="Zody M.C."/>
            <person name="Goldstein S."/>
            <person name="She X."/>
            <person name="Bult C.J."/>
            <person name="Agarwala R."/>
            <person name="Cherry J.L."/>
            <person name="DiCuccio M."/>
            <person name="Hlavina W."/>
            <person name="Kapustin Y."/>
            <person name="Meric P."/>
            <person name="Maglott D."/>
            <person name="Birtle Z."/>
            <person name="Marques A.C."/>
            <person name="Graves T."/>
            <person name="Zhou S."/>
            <person name="Teague B."/>
            <person name="Potamousis K."/>
            <person name="Churas C."/>
            <person name="Place M."/>
            <person name="Herschleb J."/>
            <person name="Runnheim R."/>
            <person name="Forrest D."/>
            <person name="Amos-Landgraf J."/>
            <person name="Schwartz D.C."/>
            <person name="Cheng Z."/>
            <person name="Lindblad-Toh K."/>
            <person name="Eichler E.E."/>
            <person name="Ponting C.P."/>
        </authorList>
    </citation>
    <scope>NUCLEOTIDE SEQUENCE [LARGE SCALE GENOMIC DNA]</scope>
    <source>
        <strain evidence="18 20">C57BL/6J</strain>
    </source>
</reference>
<dbReference type="BioGRID-ORCS" id="232413">
    <property type="hits" value="2 hits in 76 CRISPR screens"/>
</dbReference>
<evidence type="ECO:0000256" key="4">
    <source>
        <dbReference type="ARBA" id="ARBA00022692"/>
    </source>
</evidence>
<evidence type="ECO:0000313" key="19">
    <source>
        <dbReference type="MGI" id="MGI:3040968"/>
    </source>
</evidence>
<keyword evidence="21" id="KW-1267">Proteomics identification</keyword>
<keyword evidence="3" id="KW-0597">Phosphoprotein</keyword>
<dbReference type="Ensembl" id="ENSMUST00000065289.6">
    <property type="protein sequence ID" value="ENSMUSP00000063627.5"/>
    <property type="gene ID" value="ENSMUSG00000053063.12"/>
</dbReference>